<dbReference type="InterPro" id="IPR001763">
    <property type="entry name" value="Rhodanese-like_dom"/>
</dbReference>
<evidence type="ECO:0000256" key="1">
    <source>
        <dbReference type="ARBA" id="ARBA00022679"/>
    </source>
</evidence>
<dbReference type="SUPFAM" id="SSF52821">
    <property type="entry name" value="Rhodanese/Cell cycle control phosphatase"/>
    <property type="match status" value="1"/>
</dbReference>
<feature type="domain" description="Rhodanese" evidence="3">
    <location>
        <begin position="28"/>
        <end position="89"/>
    </location>
</feature>
<dbReference type="Gene3D" id="3.40.250.10">
    <property type="entry name" value="Rhodanese-like domain"/>
    <property type="match status" value="1"/>
</dbReference>
<accession>A0A3P6P8F2</accession>
<dbReference type="EMBL" id="UYRR01007751">
    <property type="protein sequence ID" value="VDK23865.1"/>
    <property type="molecule type" value="Genomic_DNA"/>
</dbReference>
<keyword evidence="2" id="KW-0677">Repeat</keyword>
<dbReference type="PANTHER" id="PTHR11364">
    <property type="entry name" value="THIOSULFATE SULFERTANSFERASE"/>
    <property type="match status" value="1"/>
</dbReference>
<sequence length="91" mass="10637">MLTLLITKRRVCLLEAGTDRIEKSWKKFREEHIETAHLLSFANLSHSGTPVHPLHFQRYARSLGIDNECHVIVYDRGDTIWATYAVWIFNV</sequence>
<proteinExistence type="predicted"/>
<dbReference type="GO" id="GO:0005739">
    <property type="term" value="C:mitochondrion"/>
    <property type="evidence" value="ECO:0007669"/>
    <property type="project" value="TreeGrafter"/>
</dbReference>
<keyword evidence="1" id="KW-0808">Transferase</keyword>
<feature type="non-terminal residue" evidence="4">
    <location>
        <position position="91"/>
    </location>
</feature>
<reference evidence="4 5" key="1">
    <citation type="submission" date="2018-11" db="EMBL/GenBank/DDBJ databases">
        <authorList>
            <consortium name="Pathogen Informatics"/>
        </authorList>
    </citation>
    <scope>NUCLEOTIDE SEQUENCE [LARGE SCALE GENOMIC DNA]</scope>
</reference>
<gene>
    <name evidence="4" type="ORF">ASIM_LOCUS4452</name>
</gene>
<dbReference type="InterPro" id="IPR036873">
    <property type="entry name" value="Rhodanese-like_dom_sf"/>
</dbReference>
<evidence type="ECO:0000313" key="5">
    <source>
        <dbReference type="Proteomes" id="UP000267096"/>
    </source>
</evidence>
<protein>
    <recommendedName>
        <fullName evidence="3">Rhodanese domain-containing protein</fullName>
    </recommendedName>
</protein>
<dbReference type="GO" id="GO:0004792">
    <property type="term" value="F:thiosulfate-cyanide sulfurtransferase activity"/>
    <property type="evidence" value="ECO:0007669"/>
    <property type="project" value="TreeGrafter"/>
</dbReference>
<dbReference type="InterPro" id="IPR045078">
    <property type="entry name" value="TST/MPST-like"/>
</dbReference>
<evidence type="ECO:0000313" key="4">
    <source>
        <dbReference type="EMBL" id="VDK23865.1"/>
    </source>
</evidence>
<dbReference type="Proteomes" id="UP000267096">
    <property type="component" value="Unassembled WGS sequence"/>
</dbReference>
<evidence type="ECO:0000259" key="3">
    <source>
        <dbReference type="PROSITE" id="PS50206"/>
    </source>
</evidence>
<keyword evidence="5" id="KW-1185">Reference proteome</keyword>
<organism evidence="4 5">
    <name type="scientific">Anisakis simplex</name>
    <name type="common">Herring worm</name>
    <dbReference type="NCBI Taxonomy" id="6269"/>
    <lineage>
        <taxon>Eukaryota</taxon>
        <taxon>Metazoa</taxon>
        <taxon>Ecdysozoa</taxon>
        <taxon>Nematoda</taxon>
        <taxon>Chromadorea</taxon>
        <taxon>Rhabditida</taxon>
        <taxon>Spirurina</taxon>
        <taxon>Ascaridomorpha</taxon>
        <taxon>Ascaridoidea</taxon>
        <taxon>Anisakidae</taxon>
        <taxon>Anisakis</taxon>
        <taxon>Anisakis simplex complex</taxon>
    </lineage>
</organism>
<dbReference type="AlphaFoldDB" id="A0A3P6P8F2"/>
<dbReference type="PANTHER" id="PTHR11364:SF30">
    <property type="entry name" value="RHODANESE DOMAIN-CONTAINING PROTEIN"/>
    <property type="match status" value="1"/>
</dbReference>
<evidence type="ECO:0000256" key="2">
    <source>
        <dbReference type="ARBA" id="ARBA00022737"/>
    </source>
</evidence>
<dbReference type="OrthoDB" id="5873867at2759"/>
<name>A0A3P6P8F2_ANISI</name>
<dbReference type="PROSITE" id="PS50206">
    <property type="entry name" value="RHODANESE_3"/>
    <property type="match status" value="1"/>
</dbReference>